<keyword evidence="1" id="KW-1133">Transmembrane helix</keyword>
<organism evidence="3 4">
    <name type="scientific">Bacillus phage vB_BmeM-Goe8</name>
    <dbReference type="NCBI Taxonomy" id="2593638"/>
    <lineage>
        <taxon>Viruses</taxon>
        <taxon>Duplodnaviria</taxon>
        <taxon>Heunggongvirae</taxon>
        <taxon>Uroviricota</taxon>
        <taxon>Caudoviricetes</taxon>
        <taxon>Herelleviridae</taxon>
        <taxon>Bastillevirinae</taxon>
        <taxon>Goettingenvirus</taxon>
        <taxon>Goettingenvirus goe8</taxon>
    </lineage>
</organism>
<name>A0A516KN74_9CAUD</name>
<dbReference type="EMBL" id="MN043729">
    <property type="protein sequence ID" value="QDP43025.1"/>
    <property type="molecule type" value="Genomic_DNA"/>
</dbReference>
<protein>
    <submittedName>
        <fullName evidence="3">Putative membrane bound protein</fullName>
    </submittedName>
</protein>
<proteinExistence type="predicted"/>
<keyword evidence="1" id="KW-0812">Transmembrane</keyword>
<evidence type="ECO:0000313" key="4">
    <source>
        <dbReference type="Proteomes" id="UP000317800"/>
    </source>
</evidence>
<accession>A0A516KN74</accession>
<gene>
    <name evidence="2" type="ORF">Goe8_c00140</name>
    <name evidence="3" type="ORF">Goe8_c02520</name>
</gene>
<evidence type="ECO:0000313" key="3">
    <source>
        <dbReference type="EMBL" id="QDP43025.1"/>
    </source>
</evidence>
<dbReference type="EMBL" id="MN043729">
    <property type="protein sequence ID" value="QDP42798.1"/>
    <property type="molecule type" value="Genomic_DNA"/>
</dbReference>
<dbReference type="Proteomes" id="UP000317800">
    <property type="component" value="Segment"/>
</dbReference>
<dbReference type="PROSITE" id="PS51257">
    <property type="entry name" value="PROKAR_LIPOPROTEIN"/>
    <property type="match status" value="1"/>
</dbReference>
<sequence length="44" mass="4802">MAWLANKLGLTETQILATFIATMVGLALVVIGCKAIGFYYMLHN</sequence>
<reference evidence="3 4" key="1">
    <citation type="submission" date="2019-06" db="EMBL/GenBank/DDBJ databases">
        <authorList>
            <person name="Hertel R."/>
        </authorList>
    </citation>
    <scope>NUCLEOTIDE SEQUENCE [LARGE SCALE GENOMIC DNA]</scope>
</reference>
<keyword evidence="4" id="KW-1185">Reference proteome</keyword>
<feature type="transmembrane region" description="Helical" evidence="1">
    <location>
        <begin position="15"/>
        <end position="42"/>
    </location>
</feature>
<keyword evidence="1" id="KW-0472">Membrane</keyword>
<evidence type="ECO:0000256" key="1">
    <source>
        <dbReference type="SAM" id="Phobius"/>
    </source>
</evidence>
<evidence type="ECO:0000313" key="2">
    <source>
        <dbReference type="EMBL" id="QDP42798.1"/>
    </source>
</evidence>